<evidence type="ECO:0000256" key="1">
    <source>
        <dbReference type="SAM" id="Phobius"/>
    </source>
</evidence>
<keyword evidence="1" id="KW-1133">Transmembrane helix</keyword>
<keyword evidence="1" id="KW-0812">Transmembrane</keyword>
<dbReference type="RefSeq" id="WP_091792479.1">
    <property type="nucleotide sequence ID" value="NZ_FNAF01000026.1"/>
</dbReference>
<proteinExistence type="predicted"/>
<dbReference type="OrthoDB" id="1097929at2"/>
<evidence type="ECO:0000313" key="3">
    <source>
        <dbReference type="Proteomes" id="UP000198995"/>
    </source>
</evidence>
<feature type="transmembrane region" description="Helical" evidence="1">
    <location>
        <begin position="85"/>
        <end position="102"/>
    </location>
</feature>
<keyword evidence="3" id="KW-1185">Reference proteome</keyword>
<dbReference type="EMBL" id="FNAF01000026">
    <property type="protein sequence ID" value="SDE15130.1"/>
    <property type="molecule type" value="Genomic_DNA"/>
</dbReference>
<reference evidence="2 3" key="1">
    <citation type="submission" date="2016-10" db="EMBL/GenBank/DDBJ databases">
        <authorList>
            <person name="de Groot N.N."/>
        </authorList>
    </citation>
    <scope>NUCLEOTIDE SEQUENCE [LARGE SCALE GENOMIC DNA]</scope>
    <source>
        <strain evidence="2 3">DSM 20475</strain>
    </source>
</reference>
<accession>A0A1G7AK80</accession>
<sequence>MFKKVKQIRLLLFAAVVWMFAGFNVMRLGVLSFYKPIYWWEPVLMVMVFLVFAVFIFGPLVKKNVVRIAAYKTPQPFYRFFDRKGFTMMALMITLGVSLRASHLLPDVAIAVFYTGLGGALAMAGILFMKAYIEAHRKVQG</sequence>
<dbReference type="STRING" id="2741.SAMN04489866_1265"/>
<gene>
    <name evidence="2" type="ORF">SAMN04489866_1265</name>
</gene>
<name>A0A1G7AK80_PEPNI</name>
<dbReference type="Proteomes" id="UP000198995">
    <property type="component" value="Unassembled WGS sequence"/>
</dbReference>
<evidence type="ECO:0000313" key="2">
    <source>
        <dbReference type="EMBL" id="SDE15130.1"/>
    </source>
</evidence>
<protein>
    <submittedName>
        <fullName evidence="2">Uncharacterized protein</fullName>
    </submittedName>
</protein>
<keyword evidence="1" id="KW-0472">Membrane</keyword>
<dbReference type="AlphaFoldDB" id="A0A1G7AK80"/>
<organism evidence="2 3">
    <name type="scientific">Peptococcus niger</name>
    <dbReference type="NCBI Taxonomy" id="2741"/>
    <lineage>
        <taxon>Bacteria</taxon>
        <taxon>Bacillati</taxon>
        <taxon>Bacillota</taxon>
        <taxon>Clostridia</taxon>
        <taxon>Eubacteriales</taxon>
        <taxon>Peptococcaceae</taxon>
        <taxon>Peptococcus</taxon>
    </lineage>
</organism>
<feature type="transmembrane region" description="Helical" evidence="1">
    <location>
        <begin position="108"/>
        <end position="128"/>
    </location>
</feature>
<feature type="transmembrane region" description="Helical" evidence="1">
    <location>
        <begin position="37"/>
        <end position="57"/>
    </location>
</feature>